<dbReference type="GO" id="GO:0007165">
    <property type="term" value="P:signal transduction"/>
    <property type="evidence" value="ECO:0007669"/>
    <property type="project" value="UniProtKB-KW"/>
</dbReference>
<evidence type="ECO:0000313" key="8">
    <source>
        <dbReference type="Proteomes" id="UP000273405"/>
    </source>
</evidence>
<reference evidence="8" key="1">
    <citation type="submission" date="2018-09" db="EMBL/GenBank/DDBJ databases">
        <authorList>
            <person name="Livingstone P.G."/>
            <person name="Whitworth D.E."/>
        </authorList>
    </citation>
    <scope>NUCLEOTIDE SEQUENCE [LARGE SCALE GENOMIC DNA]</scope>
    <source>
        <strain evidence="8">CA040B</strain>
    </source>
</reference>
<protein>
    <submittedName>
        <fullName evidence="7">Methyl-accepting chemotaxis protein</fullName>
    </submittedName>
</protein>
<dbReference type="SMART" id="SM00283">
    <property type="entry name" value="MA"/>
    <property type="match status" value="1"/>
</dbReference>
<dbReference type="SUPFAM" id="SSF58104">
    <property type="entry name" value="Methyl-accepting chemotaxis protein (MCP) signaling domain"/>
    <property type="match status" value="1"/>
</dbReference>
<dbReference type="InterPro" id="IPR004090">
    <property type="entry name" value="Chemotax_Me-accpt_rcpt"/>
</dbReference>
<evidence type="ECO:0000313" key="7">
    <source>
        <dbReference type="EMBL" id="RKH48274.1"/>
    </source>
</evidence>
<dbReference type="PANTHER" id="PTHR32089:SF112">
    <property type="entry name" value="LYSOZYME-LIKE PROTEIN-RELATED"/>
    <property type="match status" value="1"/>
</dbReference>
<dbReference type="InterPro" id="IPR004089">
    <property type="entry name" value="MCPsignal_dom"/>
</dbReference>
<evidence type="ECO:0000259" key="6">
    <source>
        <dbReference type="PROSITE" id="PS50885"/>
    </source>
</evidence>
<dbReference type="Proteomes" id="UP000273405">
    <property type="component" value="Unassembled WGS sequence"/>
</dbReference>
<evidence type="ECO:0000256" key="4">
    <source>
        <dbReference type="SAM" id="Phobius"/>
    </source>
</evidence>
<keyword evidence="4" id="KW-1133">Transmembrane helix</keyword>
<keyword evidence="4" id="KW-0812">Transmembrane</keyword>
<dbReference type="PROSITE" id="PS50885">
    <property type="entry name" value="HAMP"/>
    <property type="match status" value="1"/>
</dbReference>
<comment type="similarity">
    <text evidence="2">Belongs to the methyl-accepting chemotaxis (MCP) protein family.</text>
</comment>
<dbReference type="Pfam" id="PF00672">
    <property type="entry name" value="HAMP"/>
    <property type="match status" value="1"/>
</dbReference>
<dbReference type="PRINTS" id="PR00260">
    <property type="entry name" value="CHEMTRNSDUCR"/>
</dbReference>
<keyword evidence="8" id="KW-1185">Reference proteome</keyword>
<evidence type="ECO:0000256" key="1">
    <source>
        <dbReference type="ARBA" id="ARBA00023224"/>
    </source>
</evidence>
<dbReference type="Pfam" id="PF00015">
    <property type="entry name" value="MCPsignal"/>
    <property type="match status" value="1"/>
</dbReference>
<dbReference type="PROSITE" id="PS50111">
    <property type="entry name" value="CHEMOTAXIS_TRANSDUC_2"/>
    <property type="match status" value="1"/>
</dbReference>
<keyword evidence="1 3" id="KW-0807">Transducer</keyword>
<dbReference type="PANTHER" id="PTHR32089">
    <property type="entry name" value="METHYL-ACCEPTING CHEMOTAXIS PROTEIN MCPB"/>
    <property type="match status" value="1"/>
</dbReference>
<evidence type="ECO:0000256" key="2">
    <source>
        <dbReference type="ARBA" id="ARBA00029447"/>
    </source>
</evidence>
<dbReference type="AlphaFoldDB" id="A0A3A8P8Z9"/>
<dbReference type="GO" id="GO:0016020">
    <property type="term" value="C:membrane"/>
    <property type="evidence" value="ECO:0007669"/>
    <property type="project" value="InterPro"/>
</dbReference>
<dbReference type="Gene3D" id="1.10.287.950">
    <property type="entry name" value="Methyl-accepting chemotaxis protein"/>
    <property type="match status" value="1"/>
</dbReference>
<dbReference type="GO" id="GO:0004888">
    <property type="term" value="F:transmembrane signaling receptor activity"/>
    <property type="evidence" value="ECO:0007669"/>
    <property type="project" value="InterPro"/>
</dbReference>
<feature type="transmembrane region" description="Helical" evidence="4">
    <location>
        <begin position="279"/>
        <end position="302"/>
    </location>
</feature>
<organism evidence="7 8">
    <name type="scientific">Corallococcus sicarius</name>
    <dbReference type="NCBI Taxonomy" id="2316726"/>
    <lineage>
        <taxon>Bacteria</taxon>
        <taxon>Pseudomonadati</taxon>
        <taxon>Myxococcota</taxon>
        <taxon>Myxococcia</taxon>
        <taxon>Myxococcales</taxon>
        <taxon>Cystobacterineae</taxon>
        <taxon>Myxococcaceae</taxon>
        <taxon>Corallococcus</taxon>
    </lineage>
</organism>
<dbReference type="EMBL" id="RAWG01000002">
    <property type="protein sequence ID" value="RKH48274.1"/>
    <property type="molecule type" value="Genomic_DNA"/>
</dbReference>
<name>A0A3A8P8Z9_9BACT</name>
<dbReference type="InterPro" id="IPR003660">
    <property type="entry name" value="HAMP_dom"/>
</dbReference>
<dbReference type="CDD" id="cd06225">
    <property type="entry name" value="HAMP"/>
    <property type="match status" value="1"/>
</dbReference>
<feature type="domain" description="Methyl-accepting transducer" evidence="5">
    <location>
        <begin position="355"/>
        <end position="598"/>
    </location>
</feature>
<dbReference type="OrthoDB" id="5498895at2"/>
<keyword evidence="4" id="KW-0472">Membrane</keyword>
<evidence type="ECO:0000259" key="5">
    <source>
        <dbReference type="PROSITE" id="PS50111"/>
    </source>
</evidence>
<dbReference type="Gene3D" id="6.10.340.10">
    <property type="match status" value="1"/>
</dbReference>
<feature type="domain" description="HAMP" evidence="6">
    <location>
        <begin position="303"/>
        <end position="357"/>
    </location>
</feature>
<sequence length="635" mass="68364">MHLLSGLKLRGRLTLWVCLLLVAALTPVLGTAVHIIRKTVELQVQGVLQVEAQGLRDLVESSLRERETNARAWTEDAILRGALLFGTYAKSDAVLATLNDRHASFAGLVLFTLDGRAVSVSRPGLRDAFAGHERDVLAAPWFQAALKDTLDPATLTGALTRTDPFFARPVMPLALPVLSPISGEQVGVLLAAYDWGQLNQVVEGALQRSRDRGQRSFTLDILGPDGARLYSSRAPGQAPPAKAVQAQASSDTTRFAAGQGWRFVAELDADEAFLPLKRFLQISLLAAVALLVLAALAAWALARSVTRPITTLSALVSHVVREGDLTQKVTLRDQQDEVGELAAAFARMMDHLRESTTSLQQGTRVLGQTVEELTTATQQQERNLIQQGTALQETQVTAQEIQQTSQLAATRSQAVLGLVAKAREVGSAGETTLGASLAGFEELRDHGLRLAKDISSLNERTSQIASITQTVKDLADQSNMLALNAAIEAVRSGEHGQGFGVVAREIRNLADQSINATGRVREVLDDIRGGIQATVELSEEGQRRSEAGLTQVRATTESLRALTDIIQDNASAAQQIAAAVIQQNAGIAQIFTAVTDLSRMMDETLQAMHGTQRMTQSLRGVAERMETVAGVWRVQ</sequence>
<gene>
    <name evidence="7" type="ORF">D7X12_00530</name>
</gene>
<comment type="caution">
    <text evidence="7">The sequence shown here is derived from an EMBL/GenBank/DDBJ whole genome shotgun (WGS) entry which is preliminary data.</text>
</comment>
<dbReference type="RefSeq" id="WP_120623296.1">
    <property type="nucleotide sequence ID" value="NZ_RAWG01000002.1"/>
</dbReference>
<proteinExistence type="inferred from homology"/>
<dbReference type="SMART" id="SM00304">
    <property type="entry name" value="HAMP"/>
    <property type="match status" value="1"/>
</dbReference>
<evidence type="ECO:0000256" key="3">
    <source>
        <dbReference type="PROSITE-ProRule" id="PRU00284"/>
    </source>
</evidence>
<dbReference type="GO" id="GO:0006935">
    <property type="term" value="P:chemotaxis"/>
    <property type="evidence" value="ECO:0007669"/>
    <property type="project" value="InterPro"/>
</dbReference>
<accession>A0A3A8P8Z9</accession>